<dbReference type="Gene3D" id="3.40.50.970">
    <property type="match status" value="2"/>
</dbReference>
<dbReference type="InterPro" id="IPR045229">
    <property type="entry name" value="TPP_enz"/>
</dbReference>
<dbReference type="CDD" id="cd07035">
    <property type="entry name" value="TPP_PYR_POX_like"/>
    <property type="match status" value="1"/>
</dbReference>
<dbReference type="Proteomes" id="UP001501671">
    <property type="component" value="Unassembled WGS sequence"/>
</dbReference>
<evidence type="ECO:0000313" key="10">
    <source>
        <dbReference type="EMBL" id="GAA4340150.1"/>
    </source>
</evidence>
<comment type="cofactor">
    <cofactor evidence="1">
        <name>Mg(2+)</name>
        <dbReference type="ChEBI" id="CHEBI:18420"/>
    </cofactor>
</comment>
<dbReference type="PANTHER" id="PTHR18968:SF166">
    <property type="entry name" value="2-HYDROXYACYL-COA LYASE 2"/>
    <property type="match status" value="1"/>
</dbReference>
<protein>
    <recommendedName>
        <fullName evidence="12">Acetolactate synthase</fullName>
    </recommendedName>
</protein>
<proteinExistence type="inferred from homology"/>
<dbReference type="InterPro" id="IPR029061">
    <property type="entry name" value="THDP-binding"/>
</dbReference>
<dbReference type="InterPro" id="IPR012001">
    <property type="entry name" value="Thiamin_PyroP_enz_TPP-bd_dom"/>
</dbReference>
<comment type="cofactor">
    <cofactor evidence="2">
        <name>thiamine diphosphate</name>
        <dbReference type="ChEBI" id="CHEBI:58937"/>
    </cofactor>
</comment>
<evidence type="ECO:0000313" key="11">
    <source>
        <dbReference type="Proteomes" id="UP001501671"/>
    </source>
</evidence>
<dbReference type="PROSITE" id="PS00187">
    <property type="entry name" value="TPP_ENZYMES"/>
    <property type="match status" value="1"/>
</dbReference>
<keyword evidence="11" id="KW-1185">Reference proteome</keyword>
<evidence type="ECO:0000256" key="5">
    <source>
        <dbReference type="ARBA" id="ARBA00023052"/>
    </source>
</evidence>
<dbReference type="InterPro" id="IPR000399">
    <property type="entry name" value="TPP-bd_CS"/>
</dbReference>
<dbReference type="Gene3D" id="3.40.50.1220">
    <property type="entry name" value="TPP-binding domain"/>
    <property type="match status" value="1"/>
</dbReference>
<organism evidence="10 11">
    <name type="scientific">Pigmentiphaga soli</name>
    <dbReference type="NCBI Taxonomy" id="1007095"/>
    <lineage>
        <taxon>Bacteria</taxon>
        <taxon>Pseudomonadati</taxon>
        <taxon>Pseudomonadota</taxon>
        <taxon>Betaproteobacteria</taxon>
        <taxon>Burkholderiales</taxon>
        <taxon>Alcaligenaceae</taxon>
        <taxon>Pigmentiphaga</taxon>
    </lineage>
</organism>
<gene>
    <name evidence="10" type="ORF">GCM10023144_39480</name>
</gene>
<keyword evidence="4" id="KW-0479">Metal-binding</keyword>
<evidence type="ECO:0000256" key="1">
    <source>
        <dbReference type="ARBA" id="ARBA00001946"/>
    </source>
</evidence>
<feature type="domain" description="Thiamine pyrophosphate enzyme central" evidence="7">
    <location>
        <begin position="197"/>
        <end position="324"/>
    </location>
</feature>
<accession>A0ABP8HJL7</accession>
<dbReference type="RefSeq" id="WP_345251612.1">
    <property type="nucleotide sequence ID" value="NZ_BAABFO010000024.1"/>
</dbReference>
<dbReference type="SUPFAM" id="SSF52467">
    <property type="entry name" value="DHS-like NAD/FAD-binding domain"/>
    <property type="match status" value="1"/>
</dbReference>
<name>A0ABP8HJL7_9BURK</name>
<comment type="similarity">
    <text evidence="3 6">Belongs to the TPP enzyme family.</text>
</comment>
<evidence type="ECO:0000256" key="2">
    <source>
        <dbReference type="ARBA" id="ARBA00001964"/>
    </source>
</evidence>
<evidence type="ECO:0000259" key="8">
    <source>
        <dbReference type="Pfam" id="PF02775"/>
    </source>
</evidence>
<dbReference type="Pfam" id="PF02776">
    <property type="entry name" value="TPP_enzyme_N"/>
    <property type="match status" value="1"/>
</dbReference>
<dbReference type="Pfam" id="PF00205">
    <property type="entry name" value="TPP_enzyme_M"/>
    <property type="match status" value="1"/>
</dbReference>
<dbReference type="EMBL" id="BAABFO010000024">
    <property type="protein sequence ID" value="GAA4340150.1"/>
    <property type="molecule type" value="Genomic_DNA"/>
</dbReference>
<keyword evidence="5 6" id="KW-0786">Thiamine pyrophosphate</keyword>
<feature type="domain" description="Thiamine pyrophosphate enzyme N-terminal TPP-binding" evidence="9">
    <location>
        <begin position="5"/>
        <end position="120"/>
    </location>
</feature>
<evidence type="ECO:0008006" key="12">
    <source>
        <dbReference type="Google" id="ProtNLM"/>
    </source>
</evidence>
<evidence type="ECO:0000256" key="6">
    <source>
        <dbReference type="RuleBase" id="RU362132"/>
    </source>
</evidence>
<sequence>MATTTGNELFGRALARQGADTMFFIMGGPMNEALNAAMKQGVRGIDVRHEQAAAMMAQAYARVRSRPGICLGASGPGTINLTLGLANALIDCAPVVAFGGSSPLSASHSGAFQEIDQVAIMRPITKMADRVLDARRIPEFVDRAFRTAVSGKPGPVYLDLPGDVLYAKVEESEVAWPQPIFETGVARPAVSAADIGRLVDALGSAERPVLLAGSGVLWSDAADSLRRFVELAGMPFFCTPQGRGAVPDDHEYSYPLAKSAAFKGADLVLVVGTRLNYVFSHVRPPRFDPDAVIARIDIDPQEVSSDARVRIGIAADAGTALDQLAEALAASPSKKDYAAWRRTLGEIQVKKAPGAEQALANDQVPIHPLRLCKEIRDFIDKDTVLCVDGQEILNYGRQSIPSFLPRRRLNSGPFGTMGVGLPFGVGAKAALPDKKVVVLHGDGSFGLNAMELDTAVRHKLPLLVVISLNGGWTADPEKVKPGRNLGYTRFDRLAESLGCHAEYVERPGDIAPALRRAAEQVAAGRVALLNVVTDANARAGTQAFTSFST</sequence>
<evidence type="ECO:0000259" key="7">
    <source>
        <dbReference type="Pfam" id="PF00205"/>
    </source>
</evidence>
<dbReference type="InterPro" id="IPR011766">
    <property type="entry name" value="TPP_enzyme_TPP-bd"/>
</dbReference>
<evidence type="ECO:0000259" key="9">
    <source>
        <dbReference type="Pfam" id="PF02776"/>
    </source>
</evidence>
<reference evidence="11" key="1">
    <citation type="journal article" date="2019" name="Int. J. Syst. Evol. Microbiol.">
        <title>The Global Catalogue of Microorganisms (GCM) 10K type strain sequencing project: providing services to taxonomists for standard genome sequencing and annotation.</title>
        <authorList>
            <consortium name="The Broad Institute Genomics Platform"/>
            <consortium name="The Broad Institute Genome Sequencing Center for Infectious Disease"/>
            <person name="Wu L."/>
            <person name="Ma J."/>
        </authorList>
    </citation>
    <scope>NUCLEOTIDE SEQUENCE [LARGE SCALE GENOMIC DNA]</scope>
    <source>
        <strain evidence="11">JCM 17666</strain>
    </source>
</reference>
<dbReference type="InterPro" id="IPR012000">
    <property type="entry name" value="Thiamin_PyroP_enz_cen_dom"/>
</dbReference>
<dbReference type="SUPFAM" id="SSF52518">
    <property type="entry name" value="Thiamin diphosphate-binding fold (THDP-binding)"/>
    <property type="match status" value="2"/>
</dbReference>
<feature type="domain" description="Thiamine pyrophosphate enzyme TPP-binding" evidence="8">
    <location>
        <begin position="403"/>
        <end position="529"/>
    </location>
</feature>
<dbReference type="InterPro" id="IPR029035">
    <property type="entry name" value="DHS-like_NAD/FAD-binding_dom"/>
</dbReference>
<dbReference type="CDD" id="cd02004">
    <property type="entry name" value="TPP_BZL_OCoD_HPCL"/>
    <property type="match status" value="1"/>
</dbReference>
<evidence type="ECO:0000256" key="4">
    <source>
        <dbReference type="ARBA" id="ARBA00022723"/>
    </source>
</evidence>
<evidence type="ECO:0000256" key="3">
    <source>
        <dbReference type="ARBA" id="ARBA00007812"/>
    </source>
</evidence>
<comment type="caution">
    <text evidence="10">The sequence shown here is derived from an EMBL/GenBank/DDBJ whole genome shotgun (WGS) entry which is preliminary data.</text>
</comment>
<dbReference type="Pfam" id="PF02775">
    <property type="entry name" value="TPP_enzyme_C"/>
    <property type="match status" value="1"/>
</dbReference>
<dbReference type="PANTHER" id="PTHR18968">
    <property type="entry name" value="THIAMINE PYROPHOSPHATE ENZYMES"/>
    <property type="match status" value="1"/>
</dbReference>